<name>A0A0L0FY05_9EUKA</name>
<dbReference type="Gene3D" id="3.40.50.300">
    <property type="entry name" value="P-loop containing nucleotide triphosphate hydrolases"/>
    <property type="match status" value="1"/>
</dbReference>
<dbReference type="OrthoDB" id="508102at2759"/>
<dbReference type="GO" id="GO:0006310">
    <property type="term" value="P:DNA recombination"/>
    <property type="evidence" value="ECO:0007669"/>
    <property type="project" value="UniProtKB-KW"/>
</dbReference>
<sequence length="1237" mass="137797">MNEHGKRVLADDTNRLSSTDCASQPGKGVYEAASNTSAYSMPVIDVEDLMDDDTTPISHSTHNIQSYGSKSTITFEKIQGLDAQMTSDSTLMHGTVGVADSQNICLTPAARYNIRSSELQPQKLVAESAGINEQAIDTTIEHHSGWYNLRIGDQCPQTSTTKAAGDQKELKNLAAHSTGHNPKSTTAKATGVRKELNNTKAASSAGHLLAAARAAGLRNESSNTNGQHNTRQAVKGAPVSRTTPGTWIAAPGVRDAPQNQPPTPVTINNTTNTQQPTAVHIYISPIATTQIPEEISRYVMSYTHVRKNTQDSGVEDAKYVPEPQCTMQAHAYAQAQMHTNGVNSYTRTHAQARMYRNTINPKEPSPTSNSLTEQQIRDRKYNAACAANNSMIPVTKQEYNSPALDARGSPLSLSFPCLYLGKGLTDGCPFGDACQFSHSGDIPVWVRPFYEREVLKLRAASTTHTGYNANDVYAGVFHALAPPDKDILPRRDGFAPSPASLGPAPPITYNKWIPAPRASEQKNTKKVKLDPMTIVLAQKSALMAPDDIQMVQTVVIPPHETDVFSLPRLQRKDFDNWYQERIRNDPSLTLDEDQLRCVRLTIVDEKNVFLTGSAGVGKSHTTATVRDFLKRLYEREDYPDRVVVAAPTGVAATHIDGTTINSATGVGIPSEVADFQRMMKPAMYKLWTQDVELFMVDEISMVSGEFLDCLDSQIRLMCMNLPKNMGKKLHELPPFGGIQIFFCGDFLQLPPIEGSIPFETMKKLDPQQLKRGLAIEKYKNEKQEWTERSYFLNRGFAFSASTWGRLDLVTITLSKCYRQLGQQLFVHHLNQIRNGRADQRTLDYFNQFRTPLPDHRLPTTLFPFNKKVQQLNSTKLASLCSQAMTFHAHDHVNGLNNCHDETALWESELFKGGSLAERALQLKTNARVLLIRNLDLKGTDKLKPLINGSSGVVTNWTSKVEAEQTVQHRMNYLSTRVEALHSALGHGEYSRGSRACEISDERACEVEHELLQIVAAKYKWKLPVVEFNNGRQMIILPCLFRNEVMGQGMTYRLQIPLKLGWAVSIHKSQGMTLTAGNVSTAGAFAEGQSYVALSRVTGPEALYMIDMLTMKDIKMPRQPVIYNQIMAQLDMLSRKLCVLTGEKKWLTMGPRELVDKVKLYDTIPRDIKLTIVNLVKRLTPWARTNLENEVKHWNTISPKQSRNYPSTGSNIQCYKCRQMGHYSSKCPSAGFSVSRYR</sequence>
<evidence type="ECO:0000256" key="2">
    <source>
        <dbReference type="RuleBase" id="RU363044"/>
    </source>
</evidence>
<gene>
    <name evidence="6" type="ORF">SARC_05992</name>
</gene>
<dbReference type="Pfam" id="PF05970">
    <property type="entry name" value="PIF1"/>
    <property type="match status" value="1"/>
</dbReference>
<dbReference type="InterPro" id="IPR010285">
    <property type="entry name" value="DNA_helicase_pif1-like_DEAD"/>
</dbReference>
<keyword evidence="2" id="KW-0067">ATP-binding</keyword>
<dbReference type="STRING" id="667725.A0A0L0FY05"/>
<feature type="compositionally biased region" description="Polar residues" evidence="3">
    <location>
        <begin position="219"/>
        <end position="232"/>
    </location>
</feature>
<feature type="zinc finger region" description="C3H1-type" evidence="1">
    <location>
        <begin position="416"/>
        <end position="441"/>
    </location>
</feature>
<dbReference type="PANTHER" id="PTHR47642:SF5">
    <property type="entry name" value="ATP-DEPENDENT DNA HELICASE"/>
    <property type="match status" value="1"/>
</dbReference>
<comment type="catalytic activity">
    <reaction evidence="2">
        <text>ATP + H2O = ADP + phosphate + H(+)</text>
        <dbReference type="Rhea" id="RHEA:13065"/>
        <dbReference type="ChEBI" id="CHEBI:15377"/>
        <dbReference type="ChEBI" id="CHEBI:15378"/>
        <dbReference type="ChEBI" id="CHEBI:30616"/>
        <dbReference type="ChEBI" id="CHEBI:43474"/>
        <dbReference type="ChEBI" id="CHEBI:456216"/>
        <dbReference type="EC" id="5.6.2.3"/>
    </reaction>
</comment>
<feature type="compositionally biased region" description="Basic and acidic residues" evidence="3">
    <location>
        <begin position="1"/>
        <end position="14"/>
    </location>
</feature>
<keyword evidence="7" id="KW-1185">Reference proteome</keyword>
<dbReference type="PROSITE" id="PS50103">
    <property type="entry name" value="ZF_C3H1"/>
    <property type="match status" value="1"/>
</dbReference>
<evidence type="ECO:0000259" key="5">
    <source>
        <dbReference type="PROSITE" id="PS50158"/>
    </source>
</evidence>
<keyword evidence="2" id="KW-0347">Helicase</keyword>
<feature type="region of interest" description="Disordered" evidence="3">
    <location>
        <begin position="215"/>
        <end position="259"/>
    </location>
</feature>
<dbReference type="Pfam" id="PF00098">
    <property type="entry name" value="zf-CCHC"/>
    <property type="match status" value="1"/>
</dbReference>
<dbReference type="GO" id="GO:0005524">
    <property type="term" value="F:ATP binding"/>
    <property type="evidence" value="ECO:0007669"/>
    <property type="project" value="UniProtKB-KW"/>
</dbReference>
<proteinExistence type="inferred from homology"/>
<dbReference type="RefSeq" id="XP_014155604.1">
    <property type="nucleotide sequence ID" value="XM_014300129.1"/>
</dbReference>
<keyword evidence="2" id="KW-0234">DNA repair</keyword>
<dbReference type="InterPro" id="IPR027417">
    <property type="entry name" value="P-loop_NTPase"/>
</dbReference>
<evidence type="ECO:0000313" key="6">
    <source>
        <dbReference type="EMBL" id="KNC81702.1"/>
    </source>
</evidence>
<dbReference type="GO" id="GO:0006281">
    <property type="term" value="P:DNA repair"/>
    <property type="evidence" value="ECO:0007669"/>
    <property type="project" value="UniProtKB-KW"/>
</dbReference>
<protein>
    <recommendedName>
        <fullName evidence="2">ATP-dependent DNA helicase</fullName>
        <ecNumber evidence="2">5.6.2.3</ecNumber>
    </recommendedName>
</protein>
<evidence type="ECO:0000256" key="3">
    <source>
        <dbReference type="SAM" id="MobiDB-lite"/>
    </source>
</evidence>
<dbReference type="CDD" id="cd18809">
    <property type="entry name" value="SF1_C_RecD"/>
    <property type="match status" value="1"/>
</dbReference>
<dbReference type="GeneID" id="25906496"/>
<reference evidence="6 7" key="1">
    <citation type="submission" date="2011-02" db="EMBL/GenBank/DDBJ databases">
        <title>The Genome Sequence of Sphaeroforma arctica JP610.</title>
        <authorList>
            <consortium name="The Broad Institute Genome Sequencing Platform"/>
            <person name="Russ C."/>
            <person name="Cuomo C."/>
            <person name="Young S.K."/>
            <person name="Zeng Q."/>
            <person name="Gargeya S."/>
            <person name="Alvarado L."/>
            <person name="Berlin A."/>
            <person name="Chapman S.B."/>
            <person name="Chen Z."/>
            <person name="Freedman E."/>
            <person name="Gellesch M."/>
            <person name="Goldberg J."/>
            <person name="Griggs A."/>
            <person name="Gujja S."/>
            <person name="Heilman E."/>
            <person name="Heiman D."/>
            <person name="Howarth C."/>
            <person name="Mehta T."/>
            <person name="Neiman D."/>
            <person name="Pearson M."/>
            <person name="Roberts A."/>
            <person name="Saif S."/>
            <person name="Shea T."/>
            <person name="Shenoy N."/>
            <person name="Sisk P."/>
            <person name="Stolte C."/>
            <person name="Sykes S."/>
            <person name="White J."/>
            <person name="Yandava C."/>
            <person name="Burger G."/>
            <person name="Gray M.W."/>
            <person name="Holland P.W.H."/>
            <person name="King N."/>
            <person name="Lang F.B.F."/>
            <person name="Roger A.J."/>
            <person name="Ruiz-Trillo I."/>
            <person name="Haas B."/>
            <person name="Nusbaum C."/>
            <person name="Birren B."/>
        </authorList>
    </citation>
    <scope>NUCLEOTIDE SEQUENCE [LARGE SCALE GENOMIC DNA]</scope>
    <source>
        <strain evidence="6 7">JP610</strain>
    </source>
</reference>
<dbReference type="GO" id="GO:0000723">
    <property type="term" value="P:telomere maintenance"/>
    <property type="evidence" value="ECO:0007669"/>
    <property type="project" value="InterPro"/>
</dbReference>
<dbReference type="EMBL" id="KQ242006">
    <property type="protein sequence ID" value="KNC81702.1"/>
    <property type="molecule type" value="Genomic_DNA"/>
</dbReference>
<evidence type="ECO:0000313" key="7">
    <source>
        <dbReference type="Proteomes" id="UP000054560"/>
    </source>
</evidence>
<dbReference type="Gene3D" id="4.10.60.10">
    <property type="entry name" value="Zinc finger, CCHC-type"/>
    <property type="match status" value="1"/>
</dbReference>
<dbReference type="InterPro" id="IPR000571">
    <property type="entry name" value="Znf_CCCH"/>
</dbReference>
<keyword evidence="1" id="KW-0479">Metal-binding</keyword>
<dbReference type="GO" id="GO:0003676">
    <property type="term" value="F:nucleic acid binding"/>
    <property type="evidence" value="ECO:0007669"/>
    <property type="project" value="InterPro"/>
</dbReference>
<dbReference type="InterPro" id="IPR051055">
    <property type="entry name" value="PIF1_helicase"/>
</dbReference>
<dbReference type="GO" id="GO:0043139">
    <property type="term" value="F:5'-3' DNA helicase activity"/>
    <property type="evidence" value="ECO:0007669"/>
    <property type="project" value="UniProtKB-EC"/>
</dbReference>
<feature type="region of interest" description="Disordered" evidence="3">
    <location>
        <begin position="1"/>
        <end position="28"/>
    </location>
</feature>
<organism evidence="6 7">
    <name type="scientific">Sphaeroforma arctica JP610</name>
    <dbReference type="NCBI Taxonomy" id="667725"/>
    <lineage>
        <taxon>Eukaryota</taxon>
        <taxon>Ichthyosporea</taxon>
        <taxon>Ichthyophonida</taxon>
        <taxon>Sphaeroforma</taxon>
    </lineage>
</organism>
<keyword evidence="2" id="KW-0233">DNA recombination</keyword>
<dbReference type="PANTHER" id="PTHR47642">
    <property type="entry name" value="ATP-DEPENDENT DNA HELICASE"/>
    <property type="match status" value="1"/>
</dbReference>
<keyword evidence="1" id="KW-0862">Zinc</keyword>
<dbReference type="GO" id="GO:0008270">
    <property type="term" value="F:zinc ion binding"/>
    <property type="evidence" value="ECO:0007669"/>
    <property type="project" value="UniProtKB-KW"/>
</dbReference>
<feature type="domain" description="C3H1-type" evidence="4">
    <location>
        <begin position="416"/>
        <end position="441"/>
    </location>
</feature>
<dbReference type="InterPro" id="IPR001878">
    <property type="entry name" value="Znf_CCHC"/>
</dbReference>
<keyword evidence="2" id="KW-0378">Hydrolase</keyword>
<dbReference type="eggNOG" id="KOG0987">
    <property type="taxonomic scope" value="Eukaryota"/>
</dbReference>
<keyword evidence="1" id="KW-0863">Zinc-finger</keyword>
<keyword evidence="2" id="KW-0227">DNA damage</keyword>
<dbReference type="Proteomes" id="UP000054560">
    <property type="component" value="Unassembled WGS sequence"/>
</dbReference>
<feature type="domain" description="CCHC-type" evidence="5">
    <location>
        <begin position="1213"/>
        <end position="1228"/>
    </location>
</feature>
<evidence type="ECO:0000256" key="1">
    <source>
        <dbReference type="PROSITE-ProRule" id="PRU00723"/>
    </source>
</evidence>
<dbReference type="GO" id="GO:0016887">
    <property type="term" value="F:ATP hydrolysis activity"/>
    <property type="evidence" value="ECO:0007669"/>
    <property type="project" value="RHEA"/>
</dbReference>
<dbReference type="InterPro" id="IPR036875">
    <property type="entry name" value="Znf_CCHC_sf"/>
</dbReference>
<evidence type="ECO:0000259" key="4">
    <source>
        <dbReference type="PROSITE" id="PS50103"/>
    </source>
</evidence>
<accession>A0A0L0FY05</accession>
<keyword evidence="2" id="KW-0547">Nucleotide-binding</keyword>
<dbReference type="SUPFAM" id="SSF57756">
    <property type="entry name" value="Retrovirus zinc finger-like domains"/>
    <property type="match status" value="1"/>
</dbReference>
<comment type="cofactor">
    <cofactor evidence="2">
        <name>Mg(2+)</name>
        <dbReference type="ChEBI" id="CHEBI:18420"/>
    </cofactor>
</comment>
<dbReference type="AlphaFoldDB" id="A0A0L0FY05"/>
<dbReference type="SMART" id="SM00343">
    <property type="entry name" value="ZnF_C2HC"/>
    <property type="match status" value="1"/>
</dbReference>
<dbReference type="PROSITE" id="PS50158">
    <property type="entry name" value="ZF_CCHC"/>
    <property type="match status" value="1"/>
</dbReference>
<dbReference type="EC" id="5.6.2.3" evidence="2"/>
<comment type="similarity">
    <text evidence="2">Belongs to the helicase family.</text>
</comment>
<dbReference type="SUPFAM" id="SSF52540">
    <property type="entry name" value="P-loop containing nucleoside triphosphate hydrolases"/>
    <property type="match status" value="2"/>
</dbReference>